<feature type="transmembrane region" description="Helical" evidence="1">
    <location>
        <begin position="27"/>
        <end position="48"/>
    </location>
</feature>
<evidence type="ECO:0000313" key="3">
    <source>
        <dbReference type="EMBL" id="NYD39705.1"/>
    </source>
</evidence>
<dbReference type="RefSeq" id="WP_179796987.1">
    <property type="nucleotide sequence ID" value="NZ_BAABHP010000032.1"/>
</dbReference>
<dbReference type="EMBL" id="JACCBN010000001">
    <property type="protein sequence ID" value="NYD39705.1"/>
    <property type="molecule type" value="Genomic_DNA"/>
</dbReference>
<evidence type="ECO:0000259" key="2">
    <source>
        <dbReference type="Pfam" id="PF14145"/>
    </source>
</evidence>
<dbReference type="Proteomes" id="UP000535890">
    <property type="component" value="Unassembled WGS sequence"/>
</dbReference>
<dbReference type="InterPro" id="IPR025424">
    <property type="entry name" value="YrhK_domain"/>
</dbReference>
<comment type="caution">
    <text evidence="3">The sequence shown here is derived from an EMBL/GenBank/DDBJ whole genome shotgun (WGS) entry which is preliminary data.</text>
</comment>
<keyword evidence="4" id="KW-1185">Reference proteome</keyword>
<keyword evidence="1" id="KW-1133">Transmembrane helix</keyword>
<sequence length="99" mass="11420">MPPTDTPHPLVLTLGDRELVIRRRYQALSIVNDILVAIWFLVGSIMFFSESWTYTGTWFFVIGSVELLIRPVIRLARQIHLQRLPGGQGRRATESEHDF</sequence>
<gene>
    <name evidence="3" type="ORF">BJ983_005807</name>
</gene>
<name>A0A7Y9E2A1_9PSEU</name>
<evidence type="ECO:0000256" key="1">
    <source>
        <dbReference type="SAM" id="Phobius"/>
    </source>
</evidence>
<feature type="domain" description="YrhK" evidence="2">
    <location>
        <begin position="23"/>
        <end position="79"/>
    </location>
</feature>
<proteinExistence type="predicted"/>
<dbReference type="Pfam" id="PF14145">
    <property type="entry name" value="YrhK"/>
    <property type="match status" value="1"/>
</dbReference>
<reference evidence="3 4" key="1">
    <citation type="submission" date="2020-07" db="EMBL/GenBank/DDBJ databases">
        <title>Sequencing the genomes of 1000 actinobacteria strains.</title>
        <authorList>
            <person name="Klenk H.-P."/>
        </authorList>
    </citation>
    <scope>NUCLEOTIDE SEQUENCE [LARGE SCALE GENOMIC DNA]</scope>
    <source>
        <strain evidence="3 4">DSM 45772</strain>
    </source>
</reference>
<protein>
    <recommendedName>
        <fullName evidence="2">YrhK domain-containing protein</fullName>
    </recommendedName>
</protein>
<organism evidence="3 4">
    <name type="scientific">Actinomycetospora corticicola</name>
    <dbReference type="NCBI Taxonomy" id="663602"/>
    <lineage>
        <taxon>Bacteria</taxon>
        <taxon>Bacillati</taxon>
        <taxon>Actinomycetota</taxon>
        <taxon>Actinomycetes</taxon>
        <taxon>Pseudonocardiales</taxon>
        <taxon>Pseudonocardiaceae</taxon>
        <taxon>Actinomycetospora</taxon>
    </lineage>
</organism>
<feature type="transmembrane region" description="Helical" evidence="1">
    <location>
        <begin position="54"/>
        <end position="73"/>
    </location>
</feature>
<keyword evidence="1" id="KW-0812">Transmembrane</keyword>
<dbReference type="AlphaFoldDB" id="A0A7Y9E2A1"/>
<keyword evidence="1" id="KW-0472">Membrane</keyword>
<accession>A0A7Y9E2A1</accession>
<evidence type="ECO:0000313" key="4">
    <source>
        <dbReference type="Proteomes" id="UP000535890"/>
    </source>
</evidence>